<dbReference type="Gene3D" id="3.40.50.1010">
    <property type="entry name" value="5'-nuclease"/>
    <property type="match status" value="1"/>
</dbReference>
<accession>A0A7U7J2Z5</accession>
<organism evidence="2 3">
    <name type="scientific">Candidatus Contendobacter odensis Run_B_J11</name>
    <dbReference type="NCBI Taxonomy" id="1400861"/>
    <lineage>
        <taxon>Bacteria</taxon>
        <taxon>Pseudomonadati</taxon>
        <taxon>Pseudomonadota</taxon>
        <taxon>Gammaproteobacteria</taxon>
        <taxon>Candidatus Competibacteraceae</taxon>
        <taxon>Candidatus Contendibacter</taxon>
    </lineage>
</organism>
<dbReference type="Pfam" id="PF01850">
    <property type="entry name" value="PIN"/>
    <property type="match status" value="1"/>
</dbReference>
<feature type="domain" description="PIN" evidence="1">
    <location>
        <begin position="4"/>
        <end position="120"/>
    </location>
</feature>
<dbReference type="RefSeq" id="WP_051497408.1">
    <property type="nucleotide sequence ID" value="NZ_CBTK010000047.1"/>
</dbReference>
<gene>
    <name evidence="2" type="ORF">BN874_1400066</name>
</gene>
<name>A0A7U7J2Z5_9GAMM</name>
<dbReference type="AlphaFoldDB" id="A0A7U7J2Z5"/>
<evidence type="ECO:0000259" key="1">
    <source>
        <dbReference type="Pfam" id="PF01850"/>
    </source>
</evidence>
<dbReference type="InterPro" id="IPR029060">
    <property type="entry name" value="PIN-like_dom_sf"/>
</dbReference>
<evidence type="ECO:0000313" key="3">
    <source>
        <dbReference type="Proteomes" id="UP000019184"/>
    </source>
</evidence>
<protein>
    <submittedName>
        <fullName evidence="2">PilT protein-like protein</fullName>
    </submittedName>
</protein>
<comment type="caution">
    <text evidence="2">The sequence shown here is derived from an EMBL/GenBank/DDBJ whole genome shotgun (WGS) entry which is preliminary data.</text>
</comment>
<sequence>MLTVCVDTNLWFYALARPAASDLGKHLAAQKLIFDLNQPLITPQIINEVSANLLRKQKWSEQQLRQLIGELQVRCQLFRPEEDWCEQASILRERYGFSFWDSLIVASAQAADCDTLFSEDMQHGLRINSLEIINPFAGLLLETL</sequence>
<dbReference type="Proteomes" id="UP000019184">
    <property type="component" value="Unassembled WGS sequence"/>
</dbReference>
<evidence type="ECO:0000313" key="2">
    <source>
        <dbReference type="EMBL" id="CDH44007.1"/>
    </source>
</evidence>
<keyword evidence="3" id="KW-1185">Reference proteome</keyword>
<dbReference type="EMBL" id="CBTK010000047">
    <property type="protein sequence ID" value="CDH44007.1"/>
    <property type="molecule type" value="Genomic_DNA"/>
</dbReference>
<reference evidence="2 3" key="1">
    <citation type="journal article" date="2014" name="ISME J.">
        <title>Candidatus Competibacter-lineage genomes retrieved from metagenomes reveal functional metabolic diversity.</title>
        <authorList>
            <person name="McIlroy S.J."/>
            <person name="Albertsen M."/>
            <person name="Andresen E.K."/>
            <person name="Saunders A.M."/>
            <person name="Kristiansen R."/>
            <person name="Stokholm-Bjerregaard M."/>
            <person name="Nielsen K.L."/>
            <person name="Nielsen P.H."/>
        </authorList>
    </citation>
    <scope>NUCLEOTIDE SEQUENCE [LARGE SCALE GENOMIC DNA]</scope>
    <source>
        <strain evidence="2 3">Run_B_J11</strain>
    </source>
</reference>
<dbReference type="InterPro" id="IPR002716">
    <property type="entry name" value="PIN_dom"/>
</dbReference>
<dbReference type="SUPFAM" id="SSF88723">
    <property type="entry name" value="PIN domain-like"/>
    <property type="match status" value="1"/>
</dbReference>
<dbReference type="CDD" id="cd18692">
    <property type="entry name" value="PIN_VapC-like"/>
    <property type="match status" value="1"/>
</dbReference>
<proteinExistence type="predicted"/>